<gene>
    <name evidence="11" type="primary">LOC106117652</name>
</gene>
<organism evidence="11">
    <name type="scientific">Papilio xuthus</name>
    <name type="common">Asian swallowtail butterfly</name>
    <dbReference type="NCBI Taxonomy" id="66420"/>
    <lineage>
        <taxon>Eukaryota</taxon>
        <taxon>Metazoa</taxon>
        <taxon>Ecdysozoa</taxon>
        <taxon>Arthropoda</taxon>
        <taxon>Hexapoda</taxon>
        <taxon>Insecta</taxon>
        <taxon>Pterygota</taxon>
        <taxon>Neoptera</taxon>
        <taxon>Endopterygota</taxon>
        <taxon>Lepidoptera</taxon>
        <taxon>Glossata</taxon>
        <taxon>Ditrysia</taxon>
        <taxon>Papilionoidea</taxon>
        <taxon>Papilionidae</taxon>
        <taxon>Papilioninae</taxon>
        <taxon>Papilio</taxon>
    </lineage>
</organism>
<comment type="subcellular location">
    <subcellularLocation>
        <location evidence="1">Secreted</location>
        <location evidence="1">Extracellular space</location>
    </subcellularLocation>
</comment>
<dbReference type="InterPro" id="IPR001254">
    <property type="entry name" value="Trypsin_dom"/>
</dbReference>
<keyword evidence="3" id="KW-1015">Disulfide bond</keyword>
<dbReference type="InterPro" id="IPR009003">
    <property type="entry name" value="Peptidase_S1_PA"/>
</dbReference>
<dbReference type="KEGG" id="pxu:106117652"/>
<dbReference type="GO" id="GO:0090729">
    <property type="term" value="F:toxin activity"/>
    <property type="evidence" value="ECO:0007669"/>
    <property type="project" value="UniProtKB-KW"/>
</dbReference>
<dbReference type="CDD" id="cd00190">
    <property type="entry name" value="Tryp_SPc"/>
    <property type="match status" value="1"/>
</dbReference>
<keyword evidence="4" id="KW-1199">Hemostasis impairing toxin</keyword>
<dbReference type="PROSITE" id="PS50240">
    <property type="entry name" value="TRYPSIN_DOM"/>
    <property type="match status" value="1"/>
</dbReference>
<dbReference type="RefSeq" id="XP_013167497.1">
    <property type="nucleotide sequence ID" value="XM_013312043.1"/>
</dbReference>
<evidence type="ECO:0000256" key="4">
    <source>
        <dbReference type="ARBA" id="ARBA00023240"/>
    </source>
</evidence>
<dbReference type="GO" id="GO:0006508">
    <property type="term" value="P:proteolysis"/>
    <property type="evidence" value="ECO:0007669"/>
    <property type="project" value="UniProtKB-KW"/>
</dbReference>
<comment type="function">
    <text evidence="5">Fibrinolytic activity; shows preferential cleavage of Arg-Gly bonds in all three fibrinogen chains. Contact with the caterpillars causes severe bleeding, due the anticoagulant effect of the protein.</text>
</comment>
<feature type="signal peptide" evidence="9">
    <location>
        <begin position="1"/>
        <end position="19"/>
    </location>
</feature>
<accession>A0AAJ6Z8T4</accession>
<dbReference type="InterPro" id="IPR018114">
    <property type="entry name" value="TRYPSIN_HIS"/>
</dbReference>
<dbReference type="FunFam" id="2.40.10.10:FF:000068">
    <property type="entry name" value="transmembrane protease serine 2"/>
    <property type="match status" value="1"/>
</dbReference>
<dbReference type="PRINTS" id="PR00722">
    <property type="entry name" value="CHYMOTRYPSIN"/>
</dbReference>
<name>A0AAJ6Z8T4_PAPXU</name>
<evidence type="ECO:0000256" key="2">
    <source>
        <dbReference type="ARBA" id="ARBA00022656"/>
    </source>
</evidence>
<dbReference type="SUPFAM" id="SSF50494">
    <property type="entry name" value="Trypsin-like serine proteases"/>
    <property type="match status" value="1"/>
</dbReference>
<dbReference type="AlphaFoldDB" id="A0AAJ6Z8T4"/>
<keyword evidence="7" id="KW-0645">Protease</keyword>
<dbReference type="InterPro" id="IPR043504">
    <property type="entry name" value="Peptidase_S1_PA_chymotrypsin"/>
</dbReference>
<dbReference type="InterPro" id="IPR033116">
    <property type="entry name" value="TRYPSIN_SER"/>
</dbReference>
<feature type="domain" description="Peptidase S1" evidence="10">
    <location>
        <begin position="36"/>
        <end position="274"/>
    </location>
</feature>
<evidence type="ECO:0000259" key="10">
    <source>
        <dbReference type="PROSITE" id="PS50240"/>
    </source>
</evidence>
<keyword evidence="6" id="KW-1205">Fibrinolytic toxin</keyword>
<feature type="region of interest" description="Disordered" evidence="8">
    <location>
        <begin position="285"/>
        <end position="348"/>
    </location>
</feature>
<evidence type="ECO:0000256" key="8">
    <source>
        <dbReference type="SAM" id="MobiDB-lite"/>
    </source>
</evidence>
<reference evidence="11" key="1">
    <citation type="submission" date="2025-08" db="UniProtKB">
        <authorList>
            <consortium name="RefSeq"/>
        </authorList>
    </citation>
    <scope>IDENTIFICATION</scope>
</reference>
<dbReference type="SMART" id="SM00020">
    <property type="entry name" value="Tryp_SPc"/>
    <property type="match status" value="1"/>
</dbReference>
<dbReference type="Pfam" id="PF00089">
    <property type="entry name" value="Trypsin"/>
    <property type="match status" value="1"/>
</dbReference>
<keyword evidence="9" id="KW-0732">Signal</keyword>
<dbReference type="PANTHER" id="PTHR24250">
    <property type="entry name" value="CHYMOTRYPSIN-RELATED"/>
    <property type="match status" value="1"/>
</dbReference>
<dbReference type="PROSITE" id="PS00134">
    <property type="entry name" value="TRYPSIN_HIS"/>
    <property type="match status" value="1"/>
</dbReference>
<dbReference type="Proteomes" id="UP000694872">
    <property type="component" value="Unplaced"/>
</dbReference>
<dbReference type="GeneID" id="106117652"/>
<evidence type="ECO:0000313" key="11">
    <source>
        <dbReference type="RefSeq" id="XP_013167497.1"/>
    </source>
</evidence>
<dbReference type="GO" id="GO:0004252">
    <property type="term" value="F:serine-type endopeptidase activity"/>
    <property type="evidence" value="ECO:0007669"/>
    <property type="project" value="InterPro"/>
</dbReference>
<dbReference type="InterPro" id="IPR001314">
    <property type="entry name" value="Peptidase_S1A"/>
</dbReference>
<evidence type="ECO:0000256" key="3">
    <source>
        <dbReference type="ARBA" id="ARBA00023157"/>
    </source>
</evidence>
<sequence length="357" mass="39021">MAGWCVVGFLVAVLGSSIASPRVTFPENVLRSQNRIVSGWEAEEGQFPYQISLRMVNLDGRVNGCGGTIIHSEWGLTAAHCTATRVTIVIRAGTVNLTRPESIFETTTYYNHPQYIEALQSVVQPHDIGLLKFNRVLQFTDRIQPVRLQSSFDANKDYSDVRLQASGWGRTWTSGESPENLNWVYLRGVSNAFCRGLYGSIVIDSTICASGYNVTSQSTCQGDSGGPLLVEDVDGQLTQIGISSFVSGTGCHTDFPAGFIRTGPYHEWISEVTGLNFDVQVEPTTTTAGIDTTTADSETTTAEPEPTTVSENEPTTVSEPEPTTVSEPEPTTVSESEPETEPEVTEAPSKYFFWFKF</sequence>
<dbReference type="GO" id="GO:0005576">
    <property type="term" value="C:extracellular region"/>
    <property type="evidence" value="ECO:0007669"/>
    <property type="project" value="UniProtKB-SubCell"/>
</dbReference>
<keyword evidence="2" id="KW-0800">Toxin</keyword>
<dbReference type="PROSITE" id="PS00135">
    <property type="entry name" value="TRYPSIN_SER"/>
    <property type="match status" value="1"/>
</dbReference>
<evidence type="ECO:0000256" key="1">
    <source>
        <dbReference type="ARBA" id="ARBA00004239"/>
    </source>
</evidence>
<protein>
    <submittedName>
        <fullName evidence="11">Collagenase-like</fullName>
    </submittedName>
</protein>
<keyword evidence="7" id="KW-0720">Serine protease</keyword>
<evidence type="ECO:0000256" key="6">
    <source>
        <dbReference type="ARBA" id="ARBA00084094"/>
    </source>
</evidence>
<feature type="chain" id="PRO_5042477076" evidence="9">
    <location>
        <begin position="20"/>
        <end position="357"/>
    </location>
</feature>
<keyword evidence="7" id="KW-0378">Hydrolase</keyword>
<evidence type="ECO:0000256" key="7">
    <source>
        <dbReference type="RuleBase" id="RU363034"/>
    </source>
</evidence>
<feature type="compositionally biased region" description="Low complexity" evidence="8">
    <location>
        <begin position="285"/>
        <end position="335"/>
    </location>
</feature>
<evidence type="ECO:0000256" key="9">
    <source>
        <dbReference type="SAM" id="SignalP"/>
    </source>
</evidence>
<dbReference type="Gene3D" id="2.40.10.10">
    <property type="entry name" value="Trypsin-like serine proteases"/>
    <property type="match status" value="1"/>
</dbReference>
<evidence type="ECO:0000256" key="5">
    <source>
        <dbReference type="ARBA" id="ARBA00055534"/>
    </source>
</evidence>
<proteinExistence type="predicted"/>